<name>A0A9P7J851_9AGAM</name>
<dbReference type="GeneID" id="64630912"/>
<comment type="caution">
    <text evidence="1">The sequence shown here is derived from an EMBL/GenBank/DDBJ whole genome shotgun (WGS) entry which is preliminary data.</text>
</comment>
<evidence type="ECO:0000313" key="2">
    <source>
        <dbReference type="Proteomes" id="UP000807769"/>
    </source>
</evidence>
<evidence type="ECO:0000313" key="1">
    <source>
        <dbReference type="EMBL" id="KAG1807339.1"/>
    </source>
</evidence>
<dbReference type="RefSeq" id="XP_041188008.1">
    <property type="nucleotide sequence ID" value="XM_041336896.1"/>
</dbReference>
<dbReference type="AlphaFoldDB" id="A0A9P7J851"/>
<protein>
    <submittedName>
        <fullName evidence="1">Uncharacterized protein</fullName>
    </submittedName>
</protein>
<dbReference type="EMBL" id="JABBWG010000044">
    <property type="protein sequence ID" value="KAG1807339.1"/>
    <property type="molecule type" value="Genomic_DNA"/>
</dbReference>
<proteinExistence type="predicted"/>
<dbReference type="OrthoDB" id="2659763at2759"/>
<keyword evidence="2" id="KW-1185">Reference proteome</keyword>
<gene>
    <name evidence="1" type="ORF">BJ212DRAFT_1387830</name>
</gene>
<dbReference type="Proteomes" id="UP000807769">
    <property type="component" value="Unassembled WGS sequence"/>
</dbReference>
<sequence>MAASTHGVPEKTGQRRVRTSRTNVNGITNGIVDTTGKSGSLVTLMPDFSAWQKGQGAVCSIWADACVCAGAFGGQIVRSADVVYEIYVGLFDIGTHSMYQPTQATRRSGDCRGLLSLSAKSN</sequence>
<organism evidence="1 2">
    <name type="scientific">Suillus subaureus</name>
    <dbReference type="NCBI Taxonomy" id="48587"/>
    <lineage>
        <taxon>Eukaryota</taxon>
        <taxon>Fungi</taxon>
        <taxon>Dikarya</taxon>
        <taxon>Basidiomycota</taxon>
        <taxon>Agaricomycotina</taxon>
        <taxon>Agaricomycetes</taxon>
        <taxon>Agaricomycetidae</taxon>
        <taxon>Boletales</taxon>
        <taxon>Suillineae</taxon>
        <taxon>Suillaceae</taxon>
        <taxon>Suillus</taxon>
    </lineage>
</organism>
<accession>A0A9P7J851</accession>
<reference evidence="1" key="1">
    <citation type="journal article" date="2020" name="New Phytol.">
        <title>Comparative genomics reveals dynamic genome evolution in host specialist ectomycorrhizal fungi.</title>
        <authorList>
            <person name="Lofgren L.A."/>
            <person name="Nguyen N.H."/>
            <person name="Vilgalys R."/>
            <person name="Ruytinx J."/>
            <person name="Liao H.L."/>
            <person name="Branco S."/>
            <person name="Kuo A."/>
            <person name="LaButti K."/>
            <person name="Lipzen A."/>
            <person name="Andreopoulos W."/>
            <person name="Pangilinan J."/>
            <person name="Riley R."/>
            <person name="Hundley H."/>
            <person name="Na H."/>
            <person name="Barry K."/>
            <person name="Grigoriev I.V."/>
            <person name="Stajich J.E."/>
            <person name="Kennedy P.G."/>
        </authorList>
    </citation>
    <scope>NUCLEOTIDE SEQUENCE</scope>
    <source>
        <strain evidence="1">MN1</strain>
    </source>
</reference>